<dbReference type="AlphaFoldDB" id="A0A0F8YZX5"/>
<protein>
    <submittedName>
        <fullName evidence="1">Uncharacterized protein</fullName>
    </submittedName>
</protein>
<evidence type="ECO:0000313" key="1">
    <source>
        <dbReference type="EMBL" id="KKK87002.1"/>
    </source>
</evidence>
<name>A0A0F8YZX5_9ZZZZ</name>
<sequence length="37" mass="3963">APRLGAVREKVDDLFDVRLDSGIGSRQDGGERRGAGH</sequence>
<comment type="caution">
    <text evidence="1">The sequence shown here is derived from an EMBL/GenBank/DDBJ whole genome shotgun (WGS) entry which is preliminary data.</text>
</comment>
<reference evidence="1" key="1">
    <citation type="journal article" date="2015" name="Nature">
        <title>Complex archaea that bridge the gap between prokaryotes and eukaryotes.</title>
        <authorList>
            <person name="Spang A."/>
            <person name="Saw J.H."/>
            <person name="Jorgensen S.L."/>
            <person name="Zaremba-Niedzwiedzka K."/>
            <person name="Martijn J."/>
            <person name="Lind A.E."/>
            <person name="van Eijk R."/>
            <person name="Schleper C."/>
            <person name="Guy L."/>
            <person name="Ettema T.J."/>
        </authorList>
    </citation>
    <scope>NUCLEOTIDE SEQUENCE</scope>
</reference>
<dbReference type="EMBL" id="LAZR01050596">
    <property type="protein sequence ID" value="KKK87002.1"/>
    <property type="molecule type" value="Genomic_DNA"/>
</dbReference>
<feature type="non-terminal residue" evidence="1">
    <location>
        <position position="1"/>
    </location>
</feature>
<proteinExistence type="predicted"/>
<gene>
    <name evidence="1" type="ORF">LCGC14_2757630</name>
</gene>
<organism evidence="1">
    <name type="scientific">marine sediment metagenome</name>
    <dbReference type="NCBI Taxonomy" id="412755"/>
    <lineage>
        <taxon>unclassified sequences</taxon>
        <taxon>metagenomes</taxon>
        <taxon>ecological metagenomes</taxon>
    </lineage>
</organism>
<accession>A0A0F8YZX5</accession>